<dbReference type="InParanoid" id="H2YAC0"/>
<dbReference type="AlphaFoldDB" id="H2YAC0"/>
<dbReference type="HOGENOM" id="CLU_1602121_0_0_1"/>
<reference evidence="2" key="1">
    <citation type="submission" date="2003-08" db="EMBL/GenBank/DDBJ databases">
        <authorList>
            <person name="Birren B."/>
            <person name="Nusbaum C."/>
            <person name="Abebe A."/>
            <person name="Abouelleil A."/>
            <person name="Adekoya E."/>
            <person name="Ait-zahra M."/>
            <person name="Allen N."/>
            <person name="Allen T."/>
            <person name="An P."/>
            <person name="Anderson M."/>
            <person name="Anderson S."/>
            <person name="Arachchi H."/>
            <person name="Armbruster J."/>
            <person name="Bachantsang P."/>
            <person name="Baldwin J."/>
            <person name="Barry A."/>
            <person name="Bayul T."/>
            <person name="Blitshsteyn B."/>
            <person name="Bloom T."/>
            <person name="Blye J."/>
            <person name="Boguslavskiy L."/>
            <person name="Borowsky M."/>
            <person name="Boukhgalter B."/>
            <person name="Brunache A."/>
            <person name="Butler J."/>
            <person name="Calixte N."/>
            <person name="Calvo S."/>
            <person name="Camarata J."/>
            <person name="Campo K."/>
            <person name="Chang J."/>
            <person name="Cheshatsang Y."/>
            <person name="Citroen M."/>
            <person name="Collymore A."/>
            <person name="Considine T."/>
            <person name="Cook A."/>
            <person name="Cooke P."/>
            <person name="Corum B."/>
            <person name="Cuomo C."/>
            <person name="David R."/>
            <person name="Dawoe T."/>
            <person name="Degray S."/>
            <person name="Dodge S."/>
            <person name="Dooley K."/>
            <person name="Dorje P."/>
            <person name="Dorjee K."/>
            <person name="Dorris L."/>
            <person name="Duffey N."/>
            <person name="Dupes A."/>
            <person name="Elkins T."/>
            <person name="Engels R."/>
            <person name="Erickson J."/>
            <person name="Farina A."/>
            <person name="Faro S."/>
            <person name="Ferreira P."/>
            <person name="Fischer H."/>
            <person name="Fitzgerald M."/>
            <person name="Foley K."/>
            <person name="Gage D."/>
            <person name="Galagan J."/>
            <person name="Gearin G."/>
            <person name="Gnerre S."/>
            <person name="Gnirke A."/>
            <person name="Goyette A."/>
            <person name="Graham J."/>
            <person name="Grandbois E."/>
            <person name="Gyaltsen K."/>
            <person name="Hafez N."/>
            <person name="Hagopian D."/>
            <person name="Hagos B."/>
            <person name="Hall J."/>
            <person name="Hatcher B."/>
            <person name="Heller A."/>
            <person name="Higgins H."/>
            <person name="Honan T."/>
            <person name="Horn A."/>
            <person name="Houde N."/>
            <person name="Hughes L."/>
            <person name="Hulme W."/>
            <person name="Husby E."/>
            <person name="Iliev I."/>
            <person name="Jaffe D."/>
            <person name="Jones C."/>
            <person name="Kamal M."/>
            <person name="Kamat A."/>
            <person name="Kamvysselis M."/>
            <person name="Karlsson E."/>
            <person name="Kells C."/>
            <person name="Kieu A."/>
            <person name="Kisner P."/>
            <person name="Kodira C."/>
            <person name="Kulbokas E."/>
            <person name="Labutti K."/>
            <person name="Lama D."/>
            <person name="Landers T."/>
            <person name="Leger J."/>
            <person name="Levine S."/>
            <person name="Lewis D."/>
            <person name="Lewis T."/>
            <person name="Lindblad-toh K."/>
            <person name="Liu X."/>
            <person name="Lokyitsang T."/>
            <person name="Lokyitsang Y."/>
            <person name="Lucien O."/>
            <person name="Lui A."/>
            <person name="Ma L.J."/>
            <person name="Mabbitt R."/>
            <person name="Macdonald J."/>
            <person name="Maclean C."/>
            <person name="Major J."/>
            <person name="Manning J."/>
            <person name="Marabella R."/>
            <person name="Maru K."/>
            <person name="Matthews C."/>
            <person name="Mauceli E."/>
            <person name="Mccarthy M."/>
            <person name="Mcdonough S."/>
            <person name="Mcghee T."/>
            <person name="Meldrim J."/>
            <person name="Meneus L."/>
            <person name="Mesirov J."/>
            <person name="Mihalev A."/>
            <person name="Mihova T."/>
            <person name="Mikkelsen T."/>
            <person name="Mlenga V."/>
            <person name="Moru K."/>
            <person name="Mozes J."/>
            <person name="Mulrain L."/>
            <person name="Munson G."/>
            <person name="Naylor J."/>
            <person name="Newes C."/>
            <person name="Nguyen C."/>
            <person name="Nguyen N."/>
            <person name="Nguyen T."/>
            <person name="Nicol R."/>
            <person name="Nielsen C."/>
            <person name="Nizzari M."/>
            <person name="Norbu C."/>
            <person name="Norbu N."/>
            <person name="O'donnell P."/>
            <person name="Okoawo O."/>
            <person name="O'leary S."/>
            <person name="Omotosho B."/>
            <person name="O'neill K."/>
            <person name="Osman S."/>
            <person name="Parker S."/>
            <person name="Perrin D."/>
            <person name="Phunkhang P."/>
            <person name="Piqani B."/>
            <person name="Purcell S."/>
            <person name="Rachupka T."/>
            <person name="Ramasamy U."/>
            <person name="Rameau R."/>
            <person name="Ray V."/>
            <person name="Raymond C."/>
            <person name="Retta R."/>
            <person name="Richardson S."/>
            <person name="Rise C."/>
            <person name="Rodriguez J."/>
            <person name="Rogers J."/>
            <person name="Rogov P."/>
            <person name="Rutman M."/>
            <person name="Schupbach R."/>
            <person name="Seaman C."/>
            <person name="Settipalli S."/>
            <person name="Sharpe T."/>
            <person name="Sheridan J."/>
            <person name="Sherpa N."/>
            <person name="Shi J."/>
            <person name="Smirnov S."/>
            <person name="Smith C."/>
            <person name="Sougnez C."/>
            <person name="Spencer B."/>
            <person name="Stalker J."/>
            <person name="Stange-thomann N."/>
            <person name="Stavropoulos S."/>
            <person name="Stetson K."/>
            <person name="Stone C."/>
            <person name="Stone S."/>
            <person name="Stubbs M."/>
            <person name="Talamas J."/>
            <person name="Tchuinga P."/>
            <person name="Tenzing P."/>
            <person name="Tesfaye S."/>
            <person name="Theodore J."/>
            <person name="Thoulutsang Y."/>
            <person name="Topham K."/>
            <person name="Towey S."/>
            <person name="Tsamla T."/>
            <person name="Tsomo N."/>
            <person name="Vallee D."/>
            <person name="Vassiliev H."/>
            <person name="Venkataraman V."/>
            <person name="Vinson J."/>
            <person name="Vo A."/>
            <person name="Wade C."/>
            <person name="Wang S."/>
            <person name="Wangchuk T."/>
            <person name="Wangdi T."/>
            <person name="Whittaker C."/>
            <person name="Wilkinson J."/>
            <person name="Wu Y."/>
            <person name="Wyman D."/>
            <person name="Yadav S."/>
            <person name="Yang S."/>
            <person name="Yang X."/>
            <person name="Yeager S."/>
            <person name="Yee E."/>
            <person name="Young G."/>
            <person name="Zainoun J."/>
            <person name="Zembeck L."/>
            <person name="Zimmer A."/>
            <person name="Zody M."/>
            <person name="Lander E."/>
        </authorList>
    </citation>
    <scope>NUCLEOTIDE SEQUENCE [LARGE SCALE GENOMIC DNA]</scope>
</reference>
<accession>H2YAC0</accession>
<organism evidence="1 2">
    <name type="scientific">Ciona savignyi</name>
    <name type="common">Pacific transparent sea squirt</name>
    <dbReference type="NCBI Taxonomy" id="51511"/>
    <lineage>
        <taxon>Eukaryota</taxon>
        <taxon>Metazoa</taxon>
        <taxon>Chordata</taxon>
        <taxon>Tunicata</taxon>
        <taxon>Ascidiacea</taxon>
        <taxon>Phlebobranchia</taxon>
        <taxon>Cionidae</taxon>
        <taxon>Ciona</taxon>
    </lineage>
</organism>
<sequence>MDLAKIKLDEYVRNKTRGGEVAMRQRAFSSTSLPQSSHEVPTARPMQLTLASSTSHPTPHSYLMNRPRYSMQDIYKENQSFHALSPLQQPVHREVGRNTSGSSGSVHIGIARPFQQLRDPYNPREPRKRLHQHSLPTIMTPNIKKKMLTYEKVPGRKGGQTRLTFY</sequence>
<keyword evidence="2" id="KW-1185">Reference proteome</keyword>
<dbReference type="Proteomes" id="UP000007875">
    <property type="component" value="Unassembled WGS sequence"/>
</dbReference>
<protein>
    <submittedName>
        <fullName evidence="1">Uncharacterized protein</fullName>
    </submittedName>
</protein>
<evidence type="ECO:0000313" key="2">
    <source>
        <dbReference type="Proteomes" id="UP000007875"/>
    </source>
</evidence>
<dbReference type="GeneTree" id="ENSGT00530000067428"/>
<reference evidence="1" key="3">
    <citation type="submission" date="2025-09" db="UniProtKB">
        <authorList>
            <consortium name="Ensembl"/>
        </authorList>
    </citation>
    <scope>IDENTIFICATION</scope>
</reference>
<proteinExistence type="predicted"/>
<reference evidence="1" key="2">
    <citation type="submission" date="2025-08" db="UniProtKB">
        <authorList>
            <consortium name="Ensembl"/>
        </authorList>
    </citation>
    <scope>IDENTIFICATION</scope>
</reference>
<dbReference type="Ensembl" id="ENSCSAVT00000002306.1">
    <property type="protein sequence ID" value="ENSCSAVP00000002268.1"/>
    <property type="gene ID" value="ENSCSAVG00000001328.1"/>
</dbReference>
<name>H2YAC0_CIOSA</name>
<evidence type="ECO:0000313" key="1">
    <source>
        <dbReference type="Ensembl" id="ENSCSAVP00000002268.1"/>
    </source>
</evidence>